<organism evidence="1 2">
    <name type="scientific">Paenibacillus lycopersici</name>
    <dbReference type="NCBI Taxonomy" id="2704462"/>
    <lineage>
        <taxon>Bacteria</taxon>
        <taxon>Bacillati</taxon>
        <taxon>Bacillota</taxon>
        <taxon>Bacilli</taxon>
        <taxon>Bacillales</taxon>
        <taxon>Paenibacillaceae</taxon>
        <taxon>Paenibacillus</taxon>
    </lineage>
</organism>
<name>A0A6C0FPC7_9BACL</name>
<sequence>MKTSQASAYTYQGTLTINDIQLPRAAGTVSNQNAMLMMALPILLKGAVIKVHGTVQQDPARTDMVLDVTLGTGDAKLTLNIPVIVTAERIYVKVPQIPGMPIPDTIAGRFVAIDAKKLAAEQGGANPLDGGAPKLGTEAFAAIAGSLDANTYFSEPDASEVHDAPSGYKPDRYVRVAIDGQHADAALSAIAGKAIPQVLDLLLRNEAVLGSFGLSKEKLEAAKKELTAETVKQRYTIRKAELTAGLIDGYLTSETGDVQVEATDSAGGMKLDMHVQLYQENLNKEVDFEFELPKDAVPVDSLAP</sequence>
<reference evidence="1 2" key="1">
    <citation type="submission" date="2020-01" db="EMBL/GenBank/DDBJ databases">
        <title>Paenibacillus sp. nov., isolated from tomato rhizosphere.</title>
        <authorList>
            <person name="Weon H.-Y."/>
            <person name="Lee S.A."/>
        </authorList>
    </citation>
    <scope>NUCLEOTIDE SEQUENCE [LARGE SCALE GENOMIC DNA]</scope>
    <source>
        <strain evidence="1 2">12200R-189</strain>
    </source>
</reference>
<evidence type="ECO:0000313" key="1">
    <source>
        <dbReference type="EMBL" id="QHT58737.1"/>
    </source>
</evidence>
<keyword evidence="2" id="KW-1185">Reference proteome</keyword>
<protein>
    <submittedName>
        <fullName evidence="1">Uncharacterized protein</fullName>
    </submittedName>
</protein>
<gene>
    <name evidence="1" type="ORF">GXP70_01255</name>
</gene>
<dbReference type="Proteomes" id="UP000476064">
    <property type="component" value="Chromosome"/>
</dbReference>
<dbReference type="KEGG" id="plyc:GXP70_01255"/>
<dbReference type="AlphaFoldDB" id="A0A6C0FPC7"/>
<accession>A0A6C0FPC7</accession>
<dbReference type="RefSeq" id="WP_162354807.1">
    <property type="nucleotide sequence ID" value="NZ_CP048209.1"/>
</dbReference>
<evidence type="ECO:0000313" key="2">
    <source>
        <dbReference type="Proteomes" id="UP000476064"/>
    </source>
</evidence>
<dbReference type="EMBL" id="CP048209">
    <property type="protein sequence ID" value="QHT58737.1"/>
    <property type="molecule type" value="Genomic_DNA"/>
</dbReference>
<proteinExistence type="predicted"/>